<dbReference type="Pfam" id="PF00271">
    <property type="entry name" value="Helicase_C"/>
    <property type="match status" value="1"/>
</dbReference>
<dbReference type="SMART" id="SM00487">
    <property type="entry name" value="DEXDc"/>
    <property type="match status" value="1"/>
</dbReference>
<evidence type="ECO:0000256" key="6">
    <source>
        <dbReference type="ARBA" id="ARBA00022840"/>
    </source>
</evidence>
<dbReference type="SUPFAM" id="SSF141259">
    <property type="entry name" value="CarD-like"/>
    <property type="match status" value="1"/>
</dbReference>
<evidence type="ECO:0000259" key="9">
    <source>
        <dbReference type="PROSITE" id="PS51192"/>
    </source>
</evidence>
<evidence type="ECO:0000259" key="10">
    <source>
        <dbReference type="PROSITE" id="PS51194"/>
    </source>
</evidence>
<keyword evidence="5" id="KW-0347">Helicase</keyword>
<dbReference type="SUPFAM" id="SSF52540">
    <property type="entry name" value="P-loop containing nucleoside triphosphate hydrolases"/>
    <property type="match status" value="3"/>
</dbReference>
<dbReference type="Gene3D" id="3.90.1150.50">
    <property type="entry name" value="Transcription-repair-coupling factor, D7 domain"/>
    <property type="match status" value="1"/>
</dbReference>
<evidence type="ECO:0000256" key="8">
    <source>
        <dbReference type="ARBA" id="ARBA00023204"/>
    </source>
</evidence>
<protein>
    <submittedName>
        <fullName evidence="11">Transcription-repair coupling factor</fullName>
    </submittedName>
</protein>
<dbReference type="GO" id="GO:0003684">
    <property type="term" value="F:damaged DNA binding"/>
    <property type="evidence" value="ECO:0007669"/>
    <property type="project" value="InterPro"/>
</dbReference>
<dbReference type="PANTHER" id="PTHR47964:SF1">
    <property type="entry name" value="ATP-DEPENDENT DNA HELICASE HOMOLOG RECG, CHLOROPLASTIC"/>
    <property type="match status" value="1"/>
</dbReference>
<dbReference type="InterPro" id="IPR001650">
    <property type="entry name" value="Helicase_C-like"/>
</dbReference>
<evidence type="ECO:0000313" key="11">
    <source>
        <dbReference type="EMBL" id="HDN85519.1"/>
    </source>
</evidence>
<dbReference type="SMART" id="SM00982">
    <property type="entry name" value="TRCF"/>
    <property type="match status" value="1"/>
</dbReference>
<dbReference type="Gene3D" id="2.40.10.170">
    <property type="match status" value="1"/>
</dbReference>
<gene>
    <name evidence="11" type="primary">mfd</name>
    <name evidence="11" type="ORF">ENG47_07190</name>
</gene>
<dbReference type="InterPro" id="IPR027417">
    <property type="entry name" value="P-loop_NTPase"/>
</dbReference>
<dbReference type="EMBL" id="DRBC01000435">
    <property type="protein sequence ID" value="HDN85519.1"/>
    <property type="molecule type" value="Genomic_DNA"/>
</dbReference>
<name>A0A7V0N0N9_UNCAE</name>
<keyword evidence="2" id="KW-0547">Nucleotide-binding</keyword>
<dbReference type="Pfam" id="PF02559">
    <property type="entry name" value="CarD_TRCF_RID"/>
    <property type="match status" value="1"/>
</dbReference>
<dbReference type="InterPro" id="IPR005118">
    <property type="entry name" value="TRCF_C"/>
</dbReference>
<dbReference type="GO" id="GO:0006281">
    <property type="term" value="P:DNA repair"/>
    <property type="evidence" value="ECO:0007669"/>
    <property type="project" value="UniProtKB-KW"/>
</dbReference>
<evidence type="ECO:0000256" key="2">
    <source>
        <dbReference type="ARBA" id="ARBA00022741"/>
    </source>
</evidence>
<evidence type="ECO:0000256" key="3">
    <source>
        <dbReference type="ARBA" id="ARBA00022763"/>
    </source>
</evidence>
<dbReference type="AlphaFoldDB" id="A0A7V0N0N9"/>
<dbReference type="CDD" id="cd17991">
    <property type="entry name" value="DEXHc_TRCF"/>
    <property type="match status" value="1"/>
</dbReference>
<proteinExistence type="inferred from homology"/>
<organism evidence="11">
    <name type="scientific">Aerophobetes bacterium</name>
    <dbReference type="NCBI Taxonomy" id="2030807"/>
    <lineage>
        <taxon>Bacteria</taxon>
        <taxon>Candidatus Aerophobota</taxon>
    </lineage>
</organism>
<dbReference type="HAMAP" id="MF_00969">
    <property type="entry name" value="TRCF"/>
    <property type="match status" value="1"/>
</dbReference>
<dbReference type="Gene3D" id="3.40.50.300">
    <property type="entry name" value="P-loop containing nucleotide triphosphate hydrolases"/>
    <property type="match status" value="2"/>
</dbReference>
<dbReference type="SMART" id="SM00490">
    <property type="entry name" value="HELICc"/>
    <property type="match status" value="1"/>
</dbReference>
<keyword evidence="8" id="KW-0234">DNA repair</keyword>
<dbReference type="GO" id="GO:0003678">
    <property type="term" value="F:DNA helicase activity"/>
    <property type="evidence" value="ECO:0007669"/>
    <property type="project" value="TreeGrafter"/>
</dbReference>
<dbReference type="SMART" id="SM01058">
    <property type="entry name" value="CarD_TRCF"/>
    <property type="match status" value="1"/>
</dbReference>
<dbReference type="InterPro" id="IPR047112">
    <property type="entry name" value="RecG/Mfd"/>
</dbReference>
<dbReference type="InterPro" id="IPR037235">
    <property type="entry name" value="TRCF-like_C_D7"/>
</dbReference>
<dbReference type="PROSITE" id="PS51192">
    <property type="entry name" value="HELICASE_ATP_BIND_1"/>
    <property type="match status" value="1"/>
</dbReference>
<accession>A0A7V0N0N9</accession>
<sequence length="698" mass="80359">MRYKKRVSFHSSPLPPYRGDLNLLSKDIRAWLEDGYKISIVIPDPGQARRIQQLMMERNLEIDIKSSFNDSGISPLSIIIGDIGRGFIIEERKEVIISDRDIFRVYRTRKKKELSSFKEKIKNWNELKEGDYVVHIDYGIGKFKGLVTLEVMGKKGDYFQVNYKDSDRLYVPLSQLDRLHKYIGDSENPPPIYNLEGGQWELTKRRVEKATRELASSLLKLYSIRKAKPGYSFSPDTSWQLEFEASFPYQETPDQLNATYQVKKDMESPFPMDRLICGDSGYGKTEVAIRASFKAVMDNKQVAVLVPTTILADQHYRTFSQRMSRYPVRIEMLSRFQLPGEQKKIIQDLKEGKVDIVIGTHRLLQKDIKFKDLGLVIIDEEQRFGVIQKKKLKELRKTVDVLTLSATPIPRSLYMALMGIYRLSTISSPPLERQNVEIEVAEYNEEIIRQAILREISRGGQVFYLYNRVKDIQKIAQKIKRILPHINLCIAHGQMSSSKLEKTIIEFIHGKYDLLVCTSIIESGIDMPNVNTLIVENAEQFGLADLYQLRGRVGRGKRKGYAYFLFKPEKALTEQAKRRLQIIHQFKGPGSGLKIAMEDLHIRGAGNLLGKEQHGHIAAVGFTLYSQLLAEEIKKLKGEKVEPSFPFHIEVGVEARIPSSYVPYPDQRMQLYTRIGEIGNEDQLLEFKEELRDRFGPL</sequence>
<dbReference type="SUPFAM" id="SSF143517">
    <property type="entry name" value="TRCF domain-like"/>
    <property type="match status" value="1"/>
</dbReference>
<evidence type="ECO:0000256" key="1">
    <source>
        <dbReference type="ARBA" id="ARBA00022490"/>
    </source>
</evidence>
<dbReference type="Proteomes" id="UP000885660">
    <property type="component" value="Unassembled WGS sequence"/>
</dbReference>
<feature type="non-terminal residue" evidence="11">
    <location>
        <position position="698"/>
    </location>
</feature>
<keyword evidence="7" id="KW-0238">DNA-binding</keyword>
<evidence type="ECO:0000256" key="7">
    <source>
        <dbReference type="ARBA" id="ARBA00023125"/>
    </source>
</evidence>
<dbReference type="InterPro" id="IPR004576">
    <property type="entry name" value="Mfd"/>
</dbReference>
<feature type="domain" description="Helicase ATP-binding" evidence="9">
    <location>
        <begin position="265"/>
        <end position="426"/>
    </location>
</feature>
<dbReference type="GO" id="GO:0005524">
    <property type="term" value="F:ATP binding"/>
    <property type="evidence" value="ECO:0007669"/>
    <property type="project" value="UniProtKB-KW"/>
</dbReference>
<keyword evidence="1" id="KW-0963">Cytoplasm</keyword>
<comment type="caution">
    <text evidence="11">The sequence shown here is derived from an EMBL/GenBank/DDBJ whole genome shotgun (WGS) entry which is preliminary data.</text>
</comment>
<dbReference type="PROSITE" id="PS51194">
    <property type="entry name" value="HELICASE_CTER"/>
    <property type="match status" value="1"/>
</dbReference>
<keyword evidence="6" id="KW-0067">ATP-binding</keyword>
<feature type="domain" description="Helicase C-terminal" evidence="10">
    <location>
        <begin position="435"/>
        <end position="601"/>
    </location>
</feature>
<evidence type="ECO:0000256" key="5">
    <source>
        <dbReference type="ARBA" id="ARBA00022806"/>
    </source>
</evidence>
<dbReference type="PANTHER" id="PTHR47964">
    <property type="entry name" value="ATP-DEPENDENT DNA HELICASE HOMOLOG RECG, CHLOROPLASTIC"/>
    <property type="match status" value="1"/>
</dbReference>
<dbReference type="Pfam" id="PF00270">
    <property type="entry name" value="DEAD"/>
    <property type="match status" value="1"/>
</dbReference>
<dbReference type="NCBIfam" id="TIGR00580">
    <property type="entry name" value="mfd"/>
    <property type="match status" value="1"/>
</dbReference>
<dbReference type="InterPro" id="IPR003711">
    <property type="entry name" value="CarD-like/TRCF_RID"/>
</dbReference>
<dbReference type="GO" id="GO:0016787">
    <property type="term" value="F:hydrolase activity"/>
    <property type="evidence" value="ECO:0007669"/>
    <property type="project" value="UniProtKB-KW"/>
</dbReference>
<keyword evidence="3" id="KW-0227">DNA damage</keyword>
<keyword evidence="4" id="KW-0378">Hydrolase</keyword>
<dbReference type="InterPro" id="IPR036101">
    <property type="entry name" value="CarD-like/TRCF_RID_sf"/>
</dbReference>
<dbReference type="Pfam" id="PF03461">
    <property type="entry name" value="TRCF"/>
    <property type="match status" value="1"/>
</dbReference>
<dbReference type="InterPro" id="IPR014001">
    <property type="entry name" value="Helicase_ATP-bd"/>
</dbReference>
<dbReference type="InterPro" id="IPR011545">
    <property type="entry name" value="DEAD/DEAH_box_helicase_dom"/>
</dbReference>
<evidence type="ECO:0000256" key="4">
    <source>
        <dbReference type="ARBA" id="ARBA00022801"/>
    </source>
</evidence>
<reference evidence="11" key="1">
    <citation type="journal article" date="2020" name="mSystems">
        <title>Genome- and Community-Level Interaction Insights into Carbon Utilization and Element Cycling Functions of Hydrothermarchaeota in Hydrothermal Sediment.</title>
        <authorList>
            <person name="Zhou Z."/>
            <person name="Liu Y."/>
            <person name="Xu W."/>
            <person name="Pan J."/>
            <person name="Luo Z.H."/>
            <person name="Li M."/>
        </authorList>
    </citation>
    <scope>NUCLEOTIDE SEQUENCE [LARGE SCALE GENOMIC DNA]</scope>
    <source>
        <strain evidence="11">HyVt-219</strain>
    </source>
</reference>